<evidence type="ECO:0000313" key="4">
    <source>
        <dbReference type="WBParaSite" id="SMUV_0000584801-mRNA-1"/>
    </source>
</evidence>
<dbReference type="InterPro" id="IPR046341">
    <property type="entry name" value="SET_dom_sf"/>
</dbReference>
<dbReference type="GO" id="GO:0034967">
    <property type="term" value="C:Set3 complex"/>
    <property type="evidence" value="ECO:0007669"/>
    <property type="project" value="TreeGrafter"/>
</dbReference>
<dbReference type="PANTHER" id="PTHR46462">
    <property type="entry name" value="UPSET, ISOFORM A"/>
    <property type="match status" value="1"/>
</dbReference>
<dbReference type="InterPro" id="IPR001214">
    <property type="entry name" value="SET_dom"/>
</dbReference>
<feature type="domain" description="SET" evidence="2">
    <location>
        <begin position="40"/>
        <end position="116"/>
    </location>
</feature>
<name>A0A0N5AMN4_9BILA</name>
<dbReference type="Pfam" id="PF00856">
    <property type="entry name" value="SET"/>
    <property type="match status" value="1"/>
</dbReference>
<reference evidence="4" key="1">
    <citation type="submission" date="2017-02" db="UniProtKB">
        <authorList>
            <consortium name="WormBaseParasite"/>
        </authorList>
    </citation>
    <scope>IDENTIFICATION</scope>
</reference>
<dbReference type="SUPFAM" id="SSF82199">
    <property type="entry name" value="SET domain"/>
    <property type="match status" value="1"/>
</dbReference>
<dbReference type="Proteomes" id="UP000046393">
    <property type="component" value="Unplaced"/>
</dbReference>
<proteinExistence type="predicted"/>
<dbReference type="AlphaFoldDB" id="A0A0N5AMN4"/>
<dbReference type="GO" id="GO:0006355">
    <property type="term" value="P:regulation of DNA-templated transcription"/>
    <property type="evidence" value="ECO:0007669"/>
    <property type="project" value="TreeGrafter"/>
</dbReference>
<dbReference type="PANTHER" id="PTHR46462:SF3">
    <property type="entry name" value="UPSET, ISOFORM A"/>
    <property type="match status" value="1"/>
</dbReference>
<dbReference type="WBParaSite" id="SMUV_0000584801-mRNA-1">
    <property type="protein sequence ID" value="SMUV_0000584801-mRNA-1"/>
    <property type="gene ID" value="SMUV_0000584801"/>
</dbReference>
<protein>
    <submittedName>
        <fullName evidence="4">SUI1 domain-containing protein</fullName>
    </submittedName>
</protein>
<keyword evidence="1" id="KW-0156">Chromatin regulator</keyword>
<keyword evidence="3" id="KW-1185">Reference proteome</keyword>
<evidence type="ECO:0000256" key="1">
    <source>
        <dbReference type="ARBA" id="ARBA00022853"/>
    </source>
</evidence>
<dbReference type="Gene3D" id="2.170.270.10">
    <property type="entry name" value="SET domain"/>
    <property type="match status" value="1"/>
</dbReference>
<dbReference type="GO" id="GO:0006325">
    <property type="term" value="P:chromatin organization"/>
    <property type="evidence" value="ECO:0007669"/>
    <property type="project" value="UniProtKB-KW"/>
</dbReference>
<evidence type="ECO:0000259" key="2">
    <source>
        <dbReference type="Pfam" id="PF00856"/>
    </source>
</evidence>
<organism evidence="3 4">
    <name type="scientific">Syphacia muris</name>
    <dbReference type="NCBI Taxonomy" id="451379"/>
    <lineage>
        <taxon>Eukaryota</taxon>
        <taxon>Metazoa</taxon>
        <taxon>Ecdysozoa</taxon>
        <taxon>Nematoda</taxon>
        <taxon>Chromadorea</taxon>
        <taxon>Rhabditida</taxon>
        <taxon>Spirurina</taxon>
        <taxon>Oxyuridomorpha</taxon>
        <taxon>Oxyuroidea</taxon>
        <taxon>Oxyuridae</taxon>
        <taxon>Syphacia</taxon>
    </lineage>
</organism>
<accession>A0A0N5AMN4</accession>
<sequence length="128" mass="14635">MVCVSVDKSRVPKVYKCEKCNPRLLKLSVAEAKAIQMKYLETKKRKKLGKQKIIYIGGQDPESINICIDARRAGSTARFARRSCRPNVELQHMFSGGKLYVFGVAVEDIERGDEVRLDLFSMLFFIFL</sequence>
<dbReference type="STRING" id="451379.A0A0N5AMN4"/>
<evidence type="ECO:0000313" key="3">
    <source>
        <dbReference type="Proteomes" id="UP000046393"/>
    </source>
</evidence>
<dbReference type="GO" id="GO:0070210">
    <property type="term" value="C:Rpd3L-Expanded complex"/>
    <property type="evidence" value="ECO:0007669"/>
    <property type="project" value="TreeGrafter"/>
</dbReference>